<organism evidence="1 2">
    <name type="scientific">Trifolium medium</name>
    <dbReference type="NCBI Taxonomy" id="97028"/>
    <lineage>
        <taxon>Eukaryota</taxon>
        <taxon>Viridiplantae</taxon>
        <taxon>Streptophyta</taxon>
        <taxon>Embryophyta</taxon>
        <taxon>Tracheophyta</taxon>
        <taxon>Spermatophyta</taxon>
        <taxon>Magnoliopsida</taxon>
        <taxon>eudicotyledons</taxon>
        <taxon>Gunneridae</taxon>
        <taxon>Pentapetalae</taxon>
        <taxon>rosids</taxon>
        <taxon>fabids</taxon>
        <taxon>Fabales</taxon>
        <taxon>Fabaceae</taxon>
        <taxon>Papilionoideae</taxon>
        <taxon>50 kb inversion clade</taxon>
        <taxon>NPAAA clade</taxon>
        <taxon>Hologalegina</taxon>
        <taxon>IRL clade</taxon>
        <taxon>Trifolieae</taxon>
        <taxon>Trifolium</taxon>
    </lineage>
</organism>
<proteinExistence type="predicted"/>
<gene>
    <name evidence="1" type="ORF">A2U01_0001152</name>
</gene>
<reference evidence="1 2" key="1">
    <citation type="journal article" date="2018" name="Front. Plant Sci.">
        <title>Red Clover (Trifolium pratense) and Zigzag Clover (T. medium) - A Picture of Genomic Similarities and Differences.</title>
        <authorList>
            <person name="Dluhosova J."/>
            <person name="Istvanek J."/>
            <person name="Nedelnik J."/>
            <person name="Repkova J."/>
        </authorList>
    </citation>
    <scope>NUCLEOTIDE SEQUENCE [LARGE SCALE GENOMIC DNA]</scope>
    <source>
        <strain evidence="2">cv. 10/8</strain>
        <tissue evidence="1">Leaf</tissue>
    </source>
</reference>
<comment type="caution">
    <text evidence="1">The sequence shown here is derived from an EMBL/GenBank/DDBJ whole genome shotgun (WGS) entry which is preliminary data.</text>
</comment>
<keyword evidence="2" id="KW-1185">Reference proteome</keyword>
<dbReference type="AlphaFoldDB" id="A0A392LZI1"/>
<name>A0A392LZI1_9FABA</name>
<dbReference type="Proteomes" id="UP000265520">
    <property type="component" value="Unassembled WGS sequence"/>
</dbReference>
<sequence>MDDKTSFARPREGERVRAVVRRIGRSRLSGDGRGGKKENLDGISHCLFVAVTSNSACVFRRS</sequence>
<dbReference type="EMBL" id="LXQA010000997">
    <property type="protein sequence ID" value="MCH80385.1"/>
    <property type="molecule type" value="Genomic_DNA"/>
</dbReference>
<accession>A0A392LZI1</accession>
<evidence type="ECO:0000313" key="2">
    <source>
        <dbReference type="Proteomes" id="UP000265520"/>
    </source>
</evidence>
<protein>
    <submittedName>
        <fullName evidence="1">Uncharacterized protein</fullName>
    </submittedName>
</protein>
<evidence type="ECO:0000313" key="1">
    <source>
        <dbReference type="EMBL" id="MCH80385.1"/>
    </source>
</evidence>